<reference evidence="7 8" key="1">
    <citation type="submission" date="2021-08" db="EMBL/GenBank/DDBJ databases">
        <title>Whole genome sequence of novel Actinomyces species strain MAS-1.</title>
        <authorList>
            <person name="Saito M."/>
            <person name="Kuwahara N."/>
            <person name="Takizawa T."/>
            <person name="Gotouda H."/>
            <person name="Ochiai T."/>
        </authorList>
    </citation>
    <scope>NUCLEOTIDE SEQUENCE [LARGE SCALE GENOMIC DNA]</scope>
    <source>
        <strain evidence="7 8">MAS-1</strain>
    </source>
</reference>
<dbReference type="EMBL" id="AP025017">
    <property type="protein sequence ID" value="BDA64361.1"/>
    <property type="molecule type" value="Genomic_DNA"/>
</dbReference>
<feature type="region of interest" description="Disordered" evidence="5">
    <location>
        <begin position="304"/>
        <end position="407"/>
    </location>
</feature>
<dbReference type="InterPro" id="IPR027417">
    <property type="entry name" value="P-loop_NTPase"/>
</dbReference>
<dbReference type="PROSITE" id="PS50893">
    <property type="entry name" value="ABC_TRANSPORTER_2"/>
    <property type="match status" value="1"/>
</dbReference>
<sequence>MMKTSQHPVVRSTGLSKRYGAAEVVSGVGLEVPAGQVYGFLGPNGAGKSTTMKMLLGLTRPTAGNVEIFGEPFSPGRTLARVGSLIEQPSFYGHLTGRENLDIVRRVKHLGAASIDQALNTVGLSYAADKQARAYSLGMKQRLGLAMALLGEPELLILDEPTNGLDPSGIHEIRELITSLPTTRGITVMVSSHLLSEIEQMADTIGIISRGHLVYQGPLSALAEAGRIVVRIRPDQTAPAAQALTAQGWQVNSVQDGEITMPAYDDNHVARLVAALVTTGASIYRVELRRRSLEQIFLDITEQAPPHGQASAPQQPLPGTPHQRADARQAPVQRQGLSPQASASVHTGTRGPHRQPWQTPQPPAAPARRAAFQAPAAQPPSQARPTPARPVPTYAQPAYQGWRGVGA</sequence>
<name>A0ABM7UAH8_9ACTO</name>
<keyword evidence="8" id="KW-1185">Reference proteome</keyword>
<feature type="compositionally biased region" description="Low complexity" evidence="5">
    <location>
        <begin position="366"/>
        <end position="386"/>
    </location>
</feature>
<gene>
    <name evidence="7" type="ORF">MANAM107_11950</name>
</gene>
<dbReference type="PANTHER" id="PTHR43335:SF4">
    <property type="entry name" value="ABC TRANSPORTER, ATP-BINDING PROTEIN"/>
    <property type="match status" value="1"/>
</dbReference>
<accession>A0ABM7UAH8</accession>
<organism evidence="7 8">
    <name type="scientific">Actinomyces capricornis</name>
    <dbReference type="NCBI Taxonomy" id="2755559"/>
    <lineage>
        <taxon>Bacteria</taxon>
        <taxon>Bacillati</taxon>
        <taxon>Actinomycetota</taxon>
        <taxon>Actinomycetes</taxon>
        <taxon>Actinomycetales</taxon>
        <taxon>Actinomycetaceae</taxon>
        <taxon>Actinomyces</taxon>
    </lineage>
</organism>
<dbReference type="Proteomes" id="UP000824496">
    <property type="component" value="Chromosome"/>
</dbReference>
<dbReference type="Pfam" id="PF00005">
    <property type="entry name" value="ABC_tran"/>
    <property type="match status" value="1"/>
</dbReference>
<proteinExistence type="inferred from homology"/>
<evidence type="ECO:0000256" key="2">
    <source>
        <dbReference type="ARBA" id="ARBA00022448"/>
    </source>
</evidence>
<keyword evidence="3" id="KW-0547">Nucleotide-binding</keyword>
<protein>
    <recommendedName>
        <fullName evidence="6">ABC transporter domain-containing protein</fullName>
    </recommendedName>
</protein>
<evidence type="ECO:0000256" key="4">
    <source>
        <dbReference type="ARBA" id="ARBA00022840"/>
    </source>
</evidence>
<dbReference type="SMART" id="SM00382">
    <property type="entry name" value="AAA"/>
    <property type="match status" value="1"/>
</dbReference>
<comment type="similarity">
    <text evidence="1">Belongs to the ABC transporter superfamily.</text>
</comment>
<dbReference type="InterPro" id="IPR017871">
    <property type="entry name" value="ABC_transporter-like_CS"/>
</dbReference>
<keyword evidence="2" id="KW-0813">Transport</keyword>
<dbReference type="Gene3D" id="3.40.50.300">
    <property type="entry name" value="P-loop containing nucleotide triphosphate hydrolases"/>
    <property type="match status" value="1"/>
</dbReference>
<evidence type="ECO:0000313" key="7">
    <source>
        <dbReference type="EMBL" id="BDA64361.1"/>
    </source>
</evidence>
<dbReference type="PROSITE" id="PS00211">
    <property type="entry name" value="ABC_TRANSPORTER_1"/>
    <property type="match status" value="1"/>
</dbReference>
<evidence type="ECO:0000256" key="5">
    <source>
        <dbReference type="SAM" id="MobiDB-lite"/>
    </source>
</evidence>
<dbReference type="InterPro" id="IPR003439">
    <property type="entry name" value="ABC_transporter-like_ATP-bd"/>
</dbReference>
<evidence type="ECO:0000313" key="8">
    <source>
        <dbReference type="Proteomes" id="UP000824496"/>
    </source>
</evidence>
<evidence type="ECO:0000259" key="6">
    <source>
        <dbReference type="PROSITE" id="PS50893"/>
    </source>
</evidence>
<feature type="domain" description="ABC transporter" evidence="6">
    <location>
        <begin position="10"/>
        <end position="235"/>
    </location>
</feature>
<evidence type="ECO:0000256" key="1">
    <source>
        <dbReference type="ARBA" id="ARBA00005417"/>
    </source>
</evidence>
<dbReference type="CDD" id="cd03268">
    <property type="entry name" value="ABC_BcrA_bacitracin_resist"/>
    <property type="match status" value="1"/>
</dbReference>
<dbReference type="InterPro" id="IPR003593">
    <property type="entry name" value="AAA+_ATPase"/>
</dbReference>
<dbReference type="PANTHER" id="PTHR43335">
    <property type="entry name" value="ABC TRANSPORTER, ATP-BINDING PROTEIN"/>
    <property type="match status" value="1"/>
</dbReference>
<evidence type="ECO:0000256" key="3">
    <source>
        <dbReference type="ARBA" id="ARBA00022741"/>
    </source>
</evidence>
<dbReference type="SUPFAM" id="SSF52540">
    <property type="entry name" value="P-loop containing nucleoside triphosphate hydrolases"/>
    <property type="match status" value="1"/>
</dbReference>
<feature type="compositionally biased region" description="Polar residues" evidence="5">
    <location>
        <begin position="335"/>
        <end position="347"/>
    </location>
</feature>
<keyword evidence="4" id="KW-0067">ATP-binding</keyword>